<protein>
    <submittedName>
        <fullName evidence="2">Uncharacterized protein</fullName>
    </submittedName>
</protein>
<dbReference type="EMBL" id="JABFUD020000015">
    <property type="protein sequence ID" value="KAI5068934.1"/>
    <property type="molecule type" value="Genomic_DNA"/>
</dbReference>
<name>A0A9D4ZBG7_ADICA</name>
<accession>A0A9D4ZBG7</accession>
<comment type="caution">
    <text evidence="2">The sequence shown here is derived from an EMBL/GenBank/DDBJ whole genome shotgun (WGS) entry which is preliminary data.</text>
</comment>
<gene>
    <name evidence="2" type="ORF">GOP47_0015235</name>
</gene>
<organism evidence="2 3">
    <name type="scientific">Adiantum capillus-veneris</name>
    <name type="common">Maidenhair fern</name>
    <dbReference type="NCBI Taxonomy" id="13818"/>
    <lineage>
        <taxon>Eukaryota</taxon>
        <taxon>Viridiplantae</taxon>
        <taxon>Streptophyta</taxon>
        <taxon>Embryophyta</taxon>
        <taxon>Tracheophyta</taxon>
        <taxon>Polypodiopsida</taxon>
        <taxon>Polypodiidae</taxon>
        <taxon>Polypodiales</taxon>
        <taxon>Pteridineae</taxon>
        <taxon>Pteridaceae</taxon>
        <taxon>Vittarioideae</taxon>
        <taxon>Adiantum</taxon>
    </lineage>
</organism>
<evidence type="ECO:0000313" key="2">
    <source>
        <dbReference type="EMBL" id="KAI5068934.1"/>
    </source>
</evidence>
<feature type="region of interest" description="Disordered" evidence="1">
    <location>
        <begin position="1"/>
        <end position="59"/>
    </location>
</feature>
<reference evidence="2" key="1">
    <citation type="submission" date="2021-01" db="EMBL/GenBank/DDBJ databases">
        <title>Adiantum capillus-veneris genome.</title>
        <authorList>
            <person name="Fang Y."/>
            <person name="Liao Q."/>
        </authorList>
    </citation>
    <scope>NUCLEOTIDE SEQUENCE</scope>
    <source>
        <strain evidence="2">H3</strain>
        <tissue evidence="2">Leaf</tissue>
    </source>
</reference>
<evidence type="ECO:0000256" key="1">
    <source>
        <dbReference type="SAM" id="MobiDB-lite"/>
    </source>
</evidence>
<feature type="compositionally biased region" description="Basic and acidic residues" evidence="1">
    <location>
        <begin position="34"/>
        <end position="59"/>
    </location>
</feature>
<sequence>MHDIPPWLETALEDTDNEDPFQYAPEGEDDNENYEDKREEGPGLEETLRNLKLDEDVCV</sequence>
<dbReference type="AlphaFoldDB" id="A0A9D4ZBG7"/>
<keyword evidence="3" id="KW-1185">Reference proteome</keyword>
<dbReference type="Proteomes" id="UP000886520">
    <property type="component" value="Chromosome 15"/>
</dbReference>
<proteinExistence type="predicted"/>
<evidence type="ECO:0000313" key="3">
    <source>
        <dbReference type="Proteomes" id="UP000886520"/>
    </source>
</evidence>